<feature type="compositionally biased region" description="Low complexity" evidence="1">
    <location>
        <begin position="46"/>
        <end position="55"/>
    </location>
</feature>
<dbReference type="KEGG" id="phr:C6569_17455"/>
<protein>
    <recommendedName>
        <fullName evidence="4">Methyl-accepting chemotaxis protein</fullName>
    </recommendedName>
</protein>
<dbReference type="EMBL" id="CP027668">
    <property type="protein sequence ID" value="AVO46706.1"/>
    <property type="molecule type" value="Genomic_DNA"/>
</dbReference>
<sequence>MPHRDAIASLNQALAAIDVMIRSGKGQGGRLVDMAREARQAASVLAAPRPRAPAAPRDEAVTEEV</sequence>
<dbReference type="OrthoDB" id="9985415at2"/>
<name>A0A2S0NF99_9HYPH</name>
<evidence type="ECO:0000313" key="3">
    <source>
        <dbReference type="Proteomes" id="UP000237889"/>
    </source>
</evidence>
<dbReference type="RefSeq" id="WP_106750076.1">
    <property type="nucleotide sequence ID" value="NZ_CP027668.1"/>
</dbReference>
<reference evidence="2 3" key="1">
    <citation type="submission" date="2018-03" db="EMBL/GenBank/DDBJ databases">
        <title>Genome sequencing of Phreatobacter sp.</title>
        <authorList>
            <person name="Kim S.-J."/>
            <person name="Heo J."/>
            <person name="Kwon S.-W."/>
        </authorList>
    </citation>
    <scope>NUCLEOTIDE SEQUENCE [LARGE SCALE GENOMIC DNA]</scope>
    <source>
        <strain evidence="2 3">S-12</strain>
    </source>
</reference>
<feature type="region of interest" description="Disordered" evidence="1">
    <location>
        <begin position="43"/>
        <end position="65"/>
    </location>
</feature>
<evidence type="ECO:0008006" key="4">
    <source>
        <dbReference type="Google" id="ProtNLM"/>
    </source>
</evidence>
<proteinExistence type="predicted"/>
<gene>
    <name evidence="2" type="ORF">C6569_17455</name>
</gene>
<dbReference type="Proteomes" id="UP000237889">
    <property type="component" value="Chromosome"/>
</dbReference>
<feature type="compositionally biased region" description="Basic and acidic residues" evidence="1">
    <location>
        <begin position="56"/>
        <end position="65"/>
    </location>
</feature>
<dbReference type="AlphaFoldDB" id="A0A2S0NF99"/>
<organism evidence="2 3">
    <name type="scientific">Phreatobacter cathodiphilus</name>
    <dbReference type="NCBI Taxonomy" id="1868589"/>
    <lineage>
        <taxon>Bacteria</taxon>
        <taxon>Pseudomonadati</taxon>
        <taxon>Pseudomonadota</taxon>
        <taxon>Alphaproteobacteria</taxon>
        <taxon>Hyphomicrobiales</taxon>
        <taxon>Phreatobacteraceae</taxon>
        <taxon>Phreatobacter</taxon>
    </lineage>
</organism>
<keyword evidence="3" id="KW-1185">Reference proteome</keyword>
<evidence type="ECO:0000256" key="1">
    <source>
        <dbReference type="SAM" id="MobiDB-lite"/>
    </source>
</evidence>
<evidence type="ECO:0000313" key="2">
    <source>
        <dbReference type="EMBL" id="AVO46706.1"/>
    </source>
</evidence>
<accession>A0A2S0NF99</accession>